<dbReference type="PANTHER" id="PTHR43630:SF2">
    <property type="entry name" value="GLYCOSYLTRANSFERASE"/>
    <property type="match status" value="1"/>
</dbReference>
<dbReference type="InterPro" id="IPR001173">
    <property type="entry name" value="Glyco_trans_2-like"/>
</dbReference>
<evidence type="ECO:0000259" key="1">
    <source>
        <dbReference type="Pfam" id="PF00535"/>
    </source>
</evidence>
<comment type="caution">
    <text evidence="2">The sequence shown here is derived from an EMBL/GenBank/DDBJ whole genome shotgun (WGS) entry which is preliminary data.</text>
</comment>
<dbReference type="Proteomes" id="UP000229574">
    <property type="component" value="Unassembled WGS sequence"/>
</dbReference>
<sequence>MDQTKLPLSVALAVFNESANLADCLETIKGIASEIVIVDGQSSDNTVEIAKQYNATVLVEENRSNFHINKQHAIDACHGDWILQLDADERVSTMLASEIQVIVSAKPSATADAYYLKRRNYFLGRWMNKGGMYPDPVIRLFKKGKARLPQASVHELMSVDGTTNWLQNDLLHIADPNFARYLLRSNRYTELQAIDWIKENKLGTNTSTIILYMIWKPLVRFLEIYLRHKGFQDGFPGFVFAWYSGLHIASSYVKYWEAKTGKGKQGNG</sequence>
<reference evidence="3" key="1">
    <citation type="submission" date="2017-09" db="EMBL/GenBank/DDBJ databases">
        <title>Depth-based differentiation of microbial function through sediment-hosted aquifers and enrichment of novel symbionts in the deep terrestrial subsurface.</title>
        <authorList>
            <person name="Probst A.J."/>
            <person name="Ladd B."/>
            <person name="Jarett J.K."/>
            <person name="Geller-Mcgrath D.E."/>
            <person name="Sieber C.M.K."/>
            <person name="Emerson J.B."/>
            <person name="Anantharaman K."/>
            <person name="Thomas B.C."/>
            <person name="Malmstrom R."/>
            <person name="Stieglmeier M."/>
            <person name="Klingl A."/>
            <person name="Woyke T."/>
            <person name="Ryan C.M."/>
            <person name="Banfield J.F."/>
        </authorList>
    </citation>
    <scope>NUCLEOTIDE SEQUENCE [LARGE SCALE GENOMIC DNA]</scope>
</reference>
<proteinExistence type="predicted"/>
<name>A0A2H0WZT8_9BACT</name>
<evidence type="ECO:0000313" key="3">
    <source>
        <dbReference type="Proteomes" id="UP000229574"/>
    </source>
</evidence>
<feature type="domain" description="Glycosyltransferase 2-like" evidence="1">
    <location>
        <begin position="9"/>
        <end position="98"/>
    </location>
</feature>
<dbReference type="AlphaFoldDB" id="A0A2H0WZT8"/>
<accession>A0A2H0WZT8</accession>
<organism evidence="2 3">
    <name type="scientific">Candidatus Collierbacteria bacterium CG09_land_8_20_14_0_10_46_12</name>
    <dbReference type="NCBI Taxonomy" id="1974533"/>
    <lineage>
        <taxon>Bacteria</taxon>
        <taxon>Candidatus Collieribacteriota</taxon>
    </lineage>
</organism>
<evidence type="ECO:0000313" key="2">
    <source>
        <dbReference type="EMBL" id="PIS18095.1"/>
    </source>
</evidence>
<dbReference type="Gene3D" id="3.90.550.10">
    <property type="entry name" value="Spore Coat Polysaccharide Biosynthesis Protein SpsA, Chain A"/>
    <property type="match status" value="1"/>
</dbReference>
<dbReference type="InterPro" id="IPR029044">
    <property type="entry name" value="Nucleotide-diphossugar_trans"/>
</dbReference>
<dbReference type="EMBL" id="PEYY01000048">
    <property type="protein sequence ID" value="PIS18095.1"/>
    <property type="molecule type" value="Genomic_DNA"/>
</dbReference>
<gene>
    <name evidence="2" type="ORF">COT54_01120</name>
</gene>
<dbReference type="CDD" id="cd02511">
    <property type="entry name" value="Beta4Glucosyltransferase"/>
    <property type="match status" value="1"/>
</dbReference>
<dbReference type="SUPFAM" id="SSF53448">
    <property type="entry name" value="Nucleotide-diphospho-sugar transferases"/>
    <property type="match status" value="1"/>
</dbReference>
<dbReference type="PANTHER" id="PTHR43630">
    <property type="entry name" value="POLY-BETA-1,6-N-ACETYL-D-GLUCOSAMINE SYNTHASE"/>
    <property type="match status" value="1"/>
</dbReference>
<dbReference type="Pfam" id="PF00535">
    <property type="entry name" value="Glycos_transf_2"/>
    <property type="match status" value="1"/>
</dbReference>
<protein>
    <recommendedName>
        <fullName evidence="1">Glycosyltransferase 2-like domain-containing protein</fullName>
    </recommendedName>
</protein>